<dbReference type="InterPro" id="IPR032675">
    <property type="entry name" value="LRR_dom_sf"/>
</dbReference>
<dbReference type="Proteomes" id="UP000002640">
    <property type="component" value="Unassembled WGS sequence"/>
</dbReference>
<feature type="domain" description="Disease resistance R13L4/SHOC-2-like LRR" evidence="5">
    <location>
        <begin position="119"/>
        <end position="215"/>
    </location>
</feature>
<feature type="compositionally biased region" description="Low complexity" evidence="4">
    <location>
        <begin position="713"/>
        <end position="726"/>
    </location>
</feature>
<evidence type="ECO:0000313" key="6">
    <source>
        <dbReference type="EMBL" id="EGZ26204.1"/>
    </source>
</evidence>
<dbReference type="PROSITE" id="PS51450">
    <property type="entry name" value="LRR"/>
    <property type="match status" value="3"/>
</dbReference>
<dbReference type="PANTHER" id="PTHR48051:SF54">
    <property type="entry name" value="LEUCINE-RICH REPEAT-CONTAINING PROTEIN"/>
    <property type="match status" value="1"/>
</dbReference>
<dbReference type="STRING" id="1094619.G4YY36"/>
<evidence type="ECO:0000256" key="4">
    <source>
        <dbReference type="SAM" id="MobiDB-lite"/>
    </source>
</evidence>
<dbReference type="SMR" id="G4YY36"/>
<keyword evidence="7" id="KW-1185">Reference proteome</keyword>
<dbReference type="FunFam" id="3.80.10.10:FF:000116">
    <property type="entry name" value="Leucine-rich repeat-containing protein 40"/>
    <property type="match status" value="1"/>
</dbReference>
<dbReference type="Pfam" id="PF13855">
    <property type="entry name" value="LRR_8"/>
    <property type="match status" value="2"/>
</dbReference>
<gene>
    <name evidence="6" type="ORF">PHYSODRAFT_555679</name>
</gene>
<keyword evidence="1" id="KW-0433">Leucine-rich repeat</keyword>
<proteinExistence type="predicted"/>
<keyword evidence="3" id="KW-0175">Coiled coil</keyword>
<evidence type="ECO:0000256" key="1">
    <source>
        <dbReference type="ARBA" id="ARBA00022614"/>
    </source>
</evidence>
<dbReference type="Pfam" id="PF23598">
    <property type="entry name" value="LRR_14"/>
    <property type="match status" value="1"/>
</dbReference>
<evidence type="ECO:0000256" key="3">
    <source>
        <dbReference type="SAM" id="Coils"/>
    </source>
</evidence>
<dbReference type="Gene3D" id="3.80.10.10">
    <property type="entry name" value="Ribonuclease Inhibitor"/>
    <property type="match status" value="5"/>
</dbReference>
<evidence type="ECO:0000313" key="7">
    <source>
        <dbReference type="Proteomes" id="UP000002640"/>
    </source>
</evidence>
<evidence type="ECO:0000259" key="5">
    <source>
        <dbReference type="Pfam" id="PF23598"/>
    </source>
</evidence>
<feature type="compositionally biased region" description="Polar residues" evidence="4">
    <location>
        <begin position="699"/>
        <end position="710"/>
    </location>
</feature>
<feature type="coiled-coil region" evidence="3">
    <location>
        <begin position="729"/>
        <end position="756"/>
    </location>
</feature>
<feature type="compositionally biased region" description="Polar residues" evidence="4">
    <location>
        <begin position="657"/>
        <end position="671"/>
    </location>
</feature>
<keyword evidence="2" id="KW-0677">Repeat</keyword>
<dbReference type="InterPro" id="IPR003591">
    <property type="entry name" value="Leu-rich_rpt_typical-subtyp"/>
</dbReference>
<dbReference type="InterPro" id="IPR055414">
    <property type="entry name" value="LRR_R13L4/SHOC2-like"/>
</dbReference>
<dbReference type="OMA" id="CMLHKLT"/>
<dbReference type="InParanoid" id="G4YY36"/>
<evidence type="ECO:0000256" key="2">
    <source>
        <dbReference type="ARBA" id="ARBA00022737"/>
    </source>
</evidence>
<dbReference type="SMART" id="SM00365">
    <property type="entry name" value="LRR_SD22"/>
    <property type="match status" value="6"/>
</dbReference>
<reference evidence="6 7" key="1">
    <citation type="journal article" date="2006" name="Science">
        <title>Phytophthora genome sequences uncover evolutionary origins and mechanisms of pathogenesis.</title>
        <authorList>
            <person name="Tyler B.M."/>
            <person name="Tripathy S."/>
            <person name="Zhang X."/>
            <person name="Dehal P."/>
            <person name="Jiang R.H."/>
            <person name="Aerts A."/>
            <person name="Arredondo F.D."/>
            <person name="Baxter L."/>
            <person name="Bensasson D."/>
            <person name="Beynon J.L."/>
            <person name="Chapman J."/>
            <person name="Damasceno C.M."/>
            <person name="Dorrance A.E."/>
            <person name="Dou D."/>
            <person name="Dickerman A.W."/>
            <person name="Dubchak I.L."/>
            <person name="Garbelotto M."/>
            <person name="Gijzen M."/>
            <person name="Gordon S.G."/>
            <person name="Govers F."/>
            <person name="Grunwald N.J."/>
            <person name="Huang W."/>
            <person name="Ivors K.L."/>
            <person name="Jones R.W."/>
            <person name="Kamoun S."/>
            <person name="Krampis K."/>
            <person name="Lamour K.H."/>
            <person name="Lee M.K."/>
            <person name="McDonald W.H."/>
            <person name="Medina M."/>
            <person name="Meijer H.J."/>
            <person name="Nordberg E.K."/>
            <person name="Maclean D.J."/>
            <person name="Ospina-Giraldo M.D."/>
            <person name="Morris P.F."/>
            <person name="Phuntumart V."/>
            <person name="Putnam N.H."/>
            <person name="Rash S."/>
            <person name="Rose J.K."/>
            <person name="Sakihama Y."/>
            <person name="Salamov A.A."/>
            <person name="Savidor A."/>
            <person name="Scheuring C.F."/>
            <person name="Smith B.M."/>
            <person name="Sobral B.W."/>
            <person name="Terry A."/>
            <person name="Torto-Alalibo T.A."/>
            <person name="Win J."/>
            <person name="Xu Z."/>
            <person name="Zhang H."/>
            <person name="Grigoriev I.V."/>
            <person name="Rokhsar D.S."/>
            <person name="Boore J.L."/>
        </authorList>
    </citation>
    <scope>NUCLEOTIDE SEQUENCE [LARGE SCALE GENOMIC DNA]</scope>
    <source>
        <strain evidence="6 7">P6497</strain>
    </source>
</reference>
<dbReference type="AlphaFoldDB" id="G4YY36"/>
<dbReference type="EMBL" id="JH159152">
    <property type="protein sequence ID" value="EGZ26204.1"/>
    <property type="molecule type" value="Genomic_DNA"/>
</dbReference>
<dbReference type="InterPro" id="IPR050216">
    <property type="entry name" value="LRR_domain-containing"/>
</dbReference>
<dbReference type="SMART" id="SM00369">
    <property type="entry name" value="LRR_TYP"/>
    <property type="match status" value="10"/>
</dbReference>
<dbReference type="RefSeq" id="XP_009521492.1">
    <property type="nucleotide sequence ID" value="XM_009523197.1"/>
</dbReference>
<dbReference type="GeneID" id="20663111"/>
<organism evidence="6 7">
    <name type="scientific">Phytophthora sojae (strain P6497)</name>
    <name type="common">Soybean stem and root rot agent</name>
    <name type="synonym">Phytophthora megasperma f. sp. glycines</name>
    <dbReference type="NCBI Taxonomy" id="1094619"/>
    <lineage>
        <taxon>Eukaryota</taxon>
        <taxon>Sar</taxon>
        <taxon>Stramenopiles</taxon>
        <taxon>Oomycota</taxon>
        <taxon>Peronosporomycetes</taxon>
        <taxon>Peronosporales</taxon>
        <taxon>Peronosporaceae</taxon>
        <taxon>Phytophthora</taxon>
    </lineage>
</organism>
<dbReference type="SMART" id="SM00364">
    <property type="entry name" value="LRR_BAC"/>
    <property type="match status" value="13"/>
</dbReference>
<dbReference type="KEGG" id="psoj:PHYSODRAFT_555679"/>
<protein>
    <recommendedName>
        <fullName evidence="5">Disease resistance R13L4/SHOC-2-like LRR domain-containing protein</fullName>
    </recommendedName>
</protein>
<dbReference type="GO" id="GO:0005737">
    <property type="term" value="C:cytoplasm"/>
    <property type="evidence" value="ECO:0007669"/>
    <property type="project" value="TreeGrafter"/>
</dbReference>
<dbReference type="PRINTS" id="PR00019">
    <property type="entry name" value="LEURICHRPT"/>
</dbReference>
<accession>G4YY36</accession>
<name>G4YY36_PHYSP</name>
<sequence length="785" mass="86934">MGIRDAMRRSAASSASSAAPASAMARTLRLARQSGSLNLSSRDFQSFPEEVFRLYELLGEDERSWECAVLRKLDLSYNDISELPTQVETLKYLVSFKMRHNRLRHLPLAVWNLETLTSLDLSNNELEGCLPEQLGKLDKLRELGLEGNKLTKLPECIGGLSHLEVLKVESNQLRTLPSTIGQLRNLKTLSAHSNLIVELPASFGSLTGLLTLDLKKNSLVTTGDAFIGLVSIKFIDLRQNKLEVFPMLPENNSSLDQLFLGFNTLREIPEEIVLNVKESLTVLDVRDNKLQRLSGKIPQLYRLKTLDVTNNDLHDLPAGLGYLKYLDHLLVDGNPLRSVRRSIISGGTEPLKKYLRTRGGPPEGVDAMEEEVDEFTIRQREIEQDEPMAEEPPAEDEYLFRNAAASGSLQLVDMKFQQLPVQLGAAGKYRFGETLLQLNLSKNHLVELPVAIGELTSLRTLVAEQCGLKSIHPSIAMIPSLERLRVGKNSLTTDAIDAMLVAGNNASICLSLKELDLRNNILTDIPQKLQYLETMDTLLLSFNRIRALDRFPWSSMQQLSVLSISDNRLESLGAVHQIPKLTSLSLENNELRQIPAELALCENLRALYLAGNPQRGIRTHILNNGTEAVLKYLRNRLPPDVLPPTIGQGTPKPAKDTNPSSNMPRSQTTTLESKRLRVDASTSPFKPVDMSPQVKPAANPSSVSATSPFAKQSVPRPAPSAAPVTVAASEGEDEVLAELNAKILKLEQQLDDFAGSAAKRFAVKKDLAMTRSLKIRHLRKIGQKP</sequence>
<feature type="region of interest" description="Disordered" evidence="4">
    <location>
        <begin position="640"/>
        <end position="726"/>
    </location>
</feature>
<dbReference type="PANTHER" id="PTHR48051">
    <property type="match status" value="1"/>
</dbReference>
<dbReference type="SUPFAM" id="SSF52058">
    <property type="entry name" value="L domain-like"/>
    <property type="match status" value="2"/>
</dbReference>
<dbReference type="InterPro" id="IPR001611">
    <property type="entry name" value="Leu-rich_rpt"/>
</dbReference>